<gene>
    <name evidence="3" type="ORF">METBISCDRAFT_21170</name>
</gene>
<dbReference type="OrthoDB" id="3997851at2759"/>
<protein>
    <submittedName>
        <fullName evidence="3">Uncharacterized protein</fullName>
    </submittedName>
</protein>
<dbReference type="EMBL" id="ML004429">
    <property type="protein sequence ID" value="RKP32909.1"/>
    <property type="molecule type" value="Genomic_DNA"/>
</dbReference>
<keyword evidence="2" id="KW-0812">Transmembrane</keyword>
<keyword evidence="2" id="KW-0472">Membrane</keyword>
<evidence type="ECO:0000256" key="2">
    <source>
        <dbReference type="SAM" id="Phobius"/>
    </source>
</evidence>
<feature type="compositionally biased region" description="Basic and acidic residues" evidence="1">
    <location>
        <begin position="216"/>
        <end position="231"/>
    </location>
</feature>
<reference evidence="4" key="1">
    <citation type="journal article" date="2018" name="Nat. Microbiol.">
        <title>Leveraging single-cell genomics to expand the fungal tree of life.</title>
        <authorList>
            <person name="Ahrendt S.R."/>
            <person name="Quandt C.A."/>
            <person name="Ciobanu D."/>
            <person name="Clum A."/>
            <person name="Salamov A."/>
            <person name="Andreopoulos B."/>
            <person name="Cheng J.F."/>
            <person name="Woyke T."/>
            <person name="Pelin A."/>
            <person name="Henrissat B."/>
            <person name="Reynolds N.K."/>
            <person name="Benny G.L."/>
            <person name="Smith M.E."/>
            <person name="James T.Y."/>
            <person name="Grigoriev I.V."/>
        </authorList>
    </citation>
    <scope>NUCLEOTIDE SEQUENCE [LARGE SCALE GENOMIC DNA]</scope>
    <source>
        <strain evidence="4">Baker2002</strain>
    </source>
</reference>
<evidence type="ECO:0000256" key="1">
    <source>
        <dbReference type="SAM" id="MobiDB-lite"/>
    </source>
</evidence>
<proteinExistence type="predicted"/>
<feature type="region of interest" description="Disordered" evidence="1">
    <location>
        <begin position="163"/>
        <end position="241"/>
    </location>
</feature>
<evidence type="ECO:0000313" key="4">
    <source>
        <dbReference type="Proteomes" id="UP000268321"/>
    </source>
</evidence>
<organism evidence="3 4">
    <name type="scientific">Metschnikowia bicuspidata</name>
    <dbReference type="NCBI Taxonomy" id="27322"/>
    <lineage>
        <taxon>Eukaryota</taxon>
        <taxon>Fungi</taxon>
        <taxon>Dikarya</taxon>
        <taxon>Ascomycota</taxon>
        <taxon>Saccharomycotina</taxon>
        <taxon>Pichiomycetes</taxon>
        <taxon>Metschnikowiaceae</taxon>
        <taxon>Metschnikowia</taxon>
    </lineage>
</organism>
<keyword evidence="4" id="KW-1185">Reference proteome</keyword>
<sequence length="241" mass="26255">MQGSYKNKGLPRPYYMKPHKRGMYESMVRASYFTNSRKLMGYVMLLFFFGLFTYMIGQELRAVPQAAYEIVPKSALGTGGKDGDVKNFVQSGKNKEEVPENDALLKSSKASLLLFDNVVSEAPKGGLVNEAPIVGNDAGLFIDGKKSSGDAAIKTTGGMKGVKIANKSKKGPFSTPRDEDDEDNSAASPAKNQKMANNGKDEGTKAKVIKNNKALDSQHEESKKMEPDAEKAQNIIDESEE</sequence>
<dbReference type="Proteomes" id="UP000268321">
    <property type="component" value="Unassembled WGS sequence"/>
</dbReference>
<dbReference type="AlphaFoldDB" id="A0A4V1J3Q8"/>
<keyword evidence="2" id="KW-1133">Transmembrane helix</keyword>
<accession>A0A4V1J3Q8</accession>
<name>A0A4V1J3Q8_9ASCO</name>
<feature type="compositionally biased region" description="Polar residues" evidence="1">
    <location>
        <begin position="185"/>
        <end position="196"/>
    </location>
</feature>
<feature type="transmembrane region" description="Helical" evidence="2">
    <location>
        <begin position="39"/>
        <end position="57"/>
    </location>
</feature>
<evidence type="ECO:0000313" key="3">
    <source>
        <dbReference type="EMBL" id="RKP32909.1"/>
    </source>
</evidence>